<accession>A2CC07</accession>
<protein>
    <submittedName>
        <fullName evidence="1">Uncharacterized protein</fullName>
    </submittedName>
</protein>
<name>A2CC07_PROM3</name>
<gene>
    <name evidence="1" type="ordered locus">P9303_22821</name>
</gene>
<dbReference type="Proteomes" id="UP000002274">
    <property type="component" value="Chromosome"/>
</dbReference>
<organism evidence="1 2">
    <name type="scientific">Prochlorococcus marinus (strain MIT 9303)</name>
    <dbReference type="NCBI Taxonomy" id="59922"/>
    <lineage>
        <taxon>Bacteria</taxon>
        <taxon>Bacillati</taxon>
        <taxon>Cyanobacteriota</taxon>
        <taxon>Cyanophyceae</taxon>
        <taxon>Synechococcales</taxon>
        <taxon>Prochlorococcaceae</taxon>
        <taxon>Prochlorococcus</taxon>
    </lineage>
</organism>
<evidence type="ECO:0000313" key="1">
    <source>
        <dbReference type="EMBL" id="ABM79017.1"/>
    </source>
</evidence>
<dbReference type="HOGENOM" id="CLU_3083506_0_0_3"/>
<reference evidence="1 2" key="1">
    <citation type="journal article" date="2007" name="PLoS Genet.">
        <title>Patterns and implications of gene gain and loss in the evolution of Prochlorococcus.</title>
        <authorList>
            <person name="Kettler G.C."/>
            <person name="Martiny A.C."/>
            <person name="Huang K."/>
            <person name="Zucker J."/>
            <person name="Coleman M.L."/>
            <person name="Rodrigue S."/>
            <person name="Chen F."/>
            <person name="Lapidus A."/>
            <person name="Ferriera S."/>
            <person name="Johnson J."/>
            <person name="Steglich C."/>
            <person name="Church G.M."/>
            <person name="Richardson P."/>
            <person name="Chisholm S.W."/>
        </authorList>
    </citation>
    <scope>NUCLEOTIDE SEQUENCE [LARGE SCALE GENOMIC DNA]</scope>
    <source>
        <strain evidence="1 2">MIT 9303</strain>
    </source>
</reference>
<dbReference type="KEGG" id="pmf:P9303_22821"/>
<dbReference type="AlphaFoldDB" id="A2CC07"/>
<sequence length="52" mass="5955">MNYFRALIEKTNLLLEKLNEKGASTLPELQCNLGYKEILSSKLTLYSDGARY</sequence>
<evidence type="ECO:0000313" key="2">
    <source>
        <dbReference type="Proteomes" id="UP000002274"/>
    </source>
</evidence>
<proteinExistence type="predicted"/>
<dbReference type="EMBL" id="CP000554">
    <property type="protein sequence ID" value="ABM79017.1"/>
    <property type="molecule type" value="Genomic_DNA"/>
</dbReference>